<feature type="domain" description="Aldehyde dehydrogenase" evidence="7">
    <location>
        <begin position="43"/>
        <end position="497"/>
    </location>
</feature>
<evidence type="ECO:0000256" key="5">
    <source>
        <dbReference type="PROSITE-ProRule" id="PRU10007"/>
    </source>
</evidence>
<dbReference type="FunFam" id="3.40.605.10:FF:000007">
    <property type="entry name" value="NAD/NADP-dependent betaine aldehyde dehydrogenase"/>
    <property type="match status" value="1"/>
</dbReference>
<dbReference type="Proteomes" id="UP001358417">
    <property type="component" value="Unassembled WGS sequence"/>
</dbReference>
<evidence type="ECO:0000313" key="8">
    <source>
        <dbReference type="EMBL" id="KAK5046875.1"/>
    </source>
</evidence>
<dbReference type="InterPro" id="IPR016162">
    <property type="entry name" value="Ald_DH_N"/>
</dbReference>
<evidence type="ECO:0000256" key="6">
    <source>
        <dbReference type="RuleBase" id="RU003345"/>
    </source>
</evidence>
<name>A0AAV9MYV1_9EURO</name>
<evidence type="ECO:0000259" key="7">
    <source>
        <dbReference type="Pfam" id="PF00171"/>
    </source>
</evidence>
<evidence type="ECO:0000256" key="2">
    <source>
        <dbReference type="ARBA" id="ARBA00023002"/>
    </source>
</evidence>
<comment type="similarity">
    <text evidence="1 6">Belongs to the aldehyde dehydrogenase family.</text>
</comment>
<sequence>MSTENGANTNGATSNGTRNLEHLIPKERGLYYDGAFHDHKDGELKEIVSPIDGKVITKISFAGAEDTVRALEAAENAFESWAAVPTLEKCALVRKAAQVIRDHADELAQLDSWNIGSPVSIMRAEVEYAAINLDLFAGFAPAVTGDTHRLNEEMFHYTVHEPLGVVARVVAYNHPLLMVIVKLITPILVGNTVVLKAAEQAPLSALRAIELVGPIFPKGVVNVLAGGVACGQTLSSHPIVKKITLVGSAPIGRLIAKSSAETLKLNVFELGGKNALVAYPDADIEKLVDGIVAGMNWGWCGQSCSSTTRVFLHESLHDKVLKLAVEKINLTHKPGDPLDPKTTMGTLVDLKAVARVKKYIEIGKSEGATLVTGGHAPEGAPENSCQMLPTIFADVKSEMRIAQEEIFGPVMCVLKWSDETKLWKDVNSVEYGLTGAVYSANLTTAQKAVKKMEAGYIWVNTSSHHYPGIPFGGYKQSGKGREHSLAELYDMTQVKAVHVCLQ</sequence>
<reference evidence="8 9" key="1">
    <citation type="submission" date="2023-08" db="EMBL/GenBank/DDBJ databases">
        <title>Black Yeasts Isolated from many extreme environments.</title>
        <authorList>
            <person name="Coleine C."/>
            <person name="Stajich J.E."/>
            <person name="Selbmann L."/>
        </authorList>
    </citation>
    <scope>NUCLEOTIDE SEQUENCE [LARGE SCALE GENOMIC DNA]</scope>
    <source>
        <strain evidence="8 9">CCFEE 5792</strain>
    </source>
</reference>
<dbReference type="Gene3D" id="3.40.605.10">
    <property type="entry name" value="Aldehyde Dehydrogenase, Chain A, domain 1"/>
    <property type="match status" value="1"/>
</dbReference>
<dbReference type="RefSeq" id="XP_064702448.1">
    <property type="nucleotide sequence ID" value="XM_064850782.1"/>
</dbReference>
<protein>
    <recommendedName>
        <fullName evidence="3">aldehyde dehydrogenase (NAD(+))</fullName>
        <ecNumber evidence="3">1.2.1.3</ecNumber>
    </recommendedName>
</protein>
<dbReference type="AlphaFoldDB" id="A0AAV9MYV1"/>
<dbReference type="InterPro" id="IPR016161">
    <property type="entry name" value="Ald_DH/histidinol_DH"/>
</dbReference>
<evidence type="ECO:0000256" key="3">
    <source>
        <dbReference type="ARBA" id="ARBA00024226"/>
    </source>
</evidence>
<comment type="caution">
    <text evidence="8">The sequence shown here is derived from an EMBL/GenBank/DDBJ whole genome shotgun (WGS) entry which is preliminary data.</text>
</comment>
<keyword evidence="9" id="KW-1185">Reference proteome</keyword>
<evidence type="ECO:0000256" key="1">
    <source>
        <dbReference type="ARBA" id="ARBA00009986"/>
    </source>
</evidence>
<dbReference type="Pfam" id="PF00171">
    <property type="entry name" value="Aldedh"/>
    <property type="match status" value="1"/>
</dbReference>
<dbReference type="InterPro" id="IPR015590">
    <property type="entry name" value="Aldehyde_DH_dom"/>
</dbReference>
<proteinExistence type="inferred from homology"/>
<dbReference type="SUPFAM" id="SSF53720">
    <property type="entry name" value="ALDH-like"/>
    <property type="match status" value="1"/>
</dbReference>
<evidence type="ECO:0000256" key="4">
    <source>
        <dbReference type="ARBA" id="ARBA00049194"/>
    </source>
</evidence>
<dbReference type="PROSITE" id="PS00687">
    <property type="entry name" value="ALDEHYDE_DEHYDR_GLU"/>
    <property type="match status" value="1"/>
</dbReference>
<dbReference type="PANTHER" id="PTHR11699">
    <property type="entry name" value="ALDEHYDE DEHYDROGENASE-RELATED"/>
    <property type="match status" value="1"/>
</dbReference>
<dbReference type="InterPro" id="IPR016163">
    <property type="entry name" value="Ald_DH_C"/>
</dbReference>
<dbReference type="EC" id="1.2.1.3" evidence="3"/>
<gene>
    <name evidence="8" type="ORF">LTR84_007229</name>
</gene>
<dbReference type="GO" id="GO:0004029">
    <property type="term" value="F:aldehyde dehydrogenase (NAD+) activity"/>
    <property type="evidence" value="ECO:0007669"/>
    <property type="project" value="UniProtKB-EC"/>
</dbReference>
<dbReference type="Gene3D" id="3.40.309.10">
    <property type="entry name" value="Aldehyde Dehydrogenase, Chain A, domain 2"/>
    <property type="match status" value="1"/>
</dbReference>
<evidence type="ECO:0000313" key="9">
    <source>
        <dbReference type="Proteomes" id="UP001358417"/>
    </source>
</evidence>
<dbReference type="GeneID" id="89975395"/>
<dbReference type="EMBL" id="JAVRRD010000028">
    <property type="protein sequence ID" value="KAK5046875.1"/>
    <property type="molecule type" value="Genomic_DNA"/>
</dbReference>
<organism evidence="8 9">
    <name type="scientific">Exophiala bonariae</name>
    <dbReference type="NCBI Taxonomy" id="1690606"/>
    <lineage>
        <taxon>Eukaryota</taxon>
        <taxon>Fungi</taxon>
        <taxon>Dikarya</taxon>
        <taxon>Ascomycota</taxon>
        <taxon>Pezizomycotina</taxon>
        <taxon>Eurotiomycetes</taxon>
        <taxon>Chaetothyriomycetidae</taxon>
        <taxon>Chaetothyriales</taxon>
        <taxon>Herpotrichiellaceae</taxon>
        <taxon>Exophiala</taxon>
    </lineage>
</organism>
<keyword evidence="2 6" id="KW-0560">Oxidoreductase</keyword>
<dbReference type="InterPro" id="IPR029510">
    <property type="entry name" value="Ald_DH_CS_GLU"/>
</dbReference>
<accession>A0AAV9MYV1</accession>
<comment type="catalytic activity">
    <reaction evidence="4">
        <text>an aldehyde + NAD(+) + H2O = a carboxylate + NADH + 2 H(+)</text>
        <dbReference type="Rhea" id="RHEA:16185"/>
        <dbReference type="ChEBI" id="CHEBI:15377"/>
        <dbReference type="ChEBI" id="CHEBI:15378"/>
        <dbReference type="ChEBI" id="CHEBI:17478"/>
        <dbReference type="ChEBI" id="CHEBI:29067"/>
        <dbReference type="ChEBI" id="CHEBI:57540"/>
        <dbReference type="ChEBI" id="CHEBI:57945"/>
        <dbReference type="EC" id="1.2.1.3"/>
    </reaction>
</comment>
<feature type="active site" evidence="5">
    <location>
        <position position="269"/>
    </location>
</feature>